<keyword evidence="9" id="KW-0175">Coiled coil</keyword>
<keyword evidence="6 10" id="KW-0472">Membrane</keyword>
<dbReference type="Proteomes" id="UP000594404">
    <property type="component" value="Chromosome"/>
</dbReference>
<evidence type="ECO:0000256" key="1">
    <source>
        <dbReference type="ARBA" id="ARBA00004651"/>
    </source>
</evidence>
<keyword evidence="5 10" id="KW-1133">Transmembrane helix</keyword>
<evidence type="ECO:0000256" key="2">
    <source>
        <dbReference type="ARBA" id="ARBA00022475"/>
    </source>
</evidence>
<dbReference type="GO" id="GO:0005886">
    <property type="term" value="C:plasma membrane"/>
    <property type="evidence" value="ECO:0007669"/>
    <property type="project" value="UniProtKB-SubCell"/>
</dbReference>
<dbReference type="InterPro" id="IPR004089">
    <property type="entry name" value="MCPsignal_dom"/>
</dbReference>
<dbReference type="AlphaFoldDB" id="A0A7S9RIV6"/>
<proteinExistence type="predicted"/>
<evidence type="ECO:0000256" key="3">
    <source>
        <dbReference type="ARBA" id="ARBA00022500"/>
    </source>
</evidence>
<evidence type="ECO:0000256" key="4">
    <source>
        <dbReference type="ARBA" id="ARBA00022692"/>
    </source>
</evidence>
<gene>
    <name evidence="12" type="ORF">CVT01_08845</name>
</gene>
<dbReference type="Pfam" id="PF00015">
    <property type="entry name" value="MCPsignal"/>
    <property type="match status" value="1"/>
</dbReference>
<evidence type="ECO:0000313" key="13">
    <source>
        <dbReference type="Proteomes" id="UP000594404"/>
    </source>
</evidence>
<evidence type="ECO:0000313" key="12">
    <source>
        <dbReference type="EMBL" id="QPH92596.1"/>
    </source>
</evidence>
<evidence type="ECO:0000256" key="7">
    <source>
        <dbReference type="ARBA" id="ARBA00023224"/>
    </source>
</evidence>
<feature type="transmembrane region" description="Helical" evidence="10">
    <location>
        <begin position="12"/>
        <end position="32"/>
    </location>
</feature>
<protein>
    <submittedName>
        <fullName evidence="12">Methyl-accepting chemotaxis protein</fullName>
    </submittedName>
</protein>
<dbReference type="SUPFAM" id="SSF103190">
    <property type="entry name" value="Sensory domain-like"/>
    <property type="match status" value="1"/>
</dbReference>
<dbReference type="Pfam" id="PF02743">
    <property type="entry name" value="dCache_1"/>
    <property type="match status" value="1"/>
</dbReference>
<accession>A0A7S9RIV6</accession>
<dbReference type="CDD" id="cd18773">
    <property type="entry name" value="PDC1_HK_sensor"/>
    <property type="match status" value="1"/>
</dbReference>
<evidence type="ECO:0000256" key="8">
    <source>
        <dbReference type="PROSITE-ProRule" id="PRU00284"/>
    </source>
</evidence>
<dbReference type="InterPro" id="IPR029151">
    <property type="entry name" value="Sensor-like_sf"/>
</dbReference>
<keyword evidence="7 8" id="KW-0807">Transducer</keyword>
<dbReference type="Gene3D" id="3.30.450.20">
    <property type="entry name" value="PAS domain"/>
    <property type="match status" value="2"/>
</dbReference>
<feature type="coiled-coil region" evidence="9">
    <location>
        <begin position="569"/>
        <end position="641"/>
    </location>
</feature>
<name>A0A7S9RIV6_9BACT</name>
<keyword evidence="2" id="KW-1003">Cell membrane</keyword>
<feature type="domain" description="Methyl-accepting transducer" evidence="11">
    <location>
        <begin position="450"/>
        <end position="648"/>
    </location>
</feature>
<comment type="subcellular location">
    <subcellularLocation>
        <location evidence="1">Cell membrane</location>
        <topology evidence="1">Multi-pass membrane protein</topology>
    </subcellularLocation>
</comment>
<dbReference type="GO" id="GO:0006935">
    <property type="term" value="P:chemotaxis"/>
    <property type="evidence" value="ECO:0007669"/>
    <property type="project" value="UniProtKB-KW"/>
</dbReference>
<feature type="transmembrane region" description="Helical" evidence="10">
    <location>
        <begin position="292"/>
        <end position="314"/>
    </location>
</feature>
<dbReference type="EMBL" id="CP049266">
    <property type="protein sequence ID" value="QPH92596.1"/>
    <property type="molecule type" value="Genomic_DNA"/>
</dbReference>
<evidence type="ECO:0000259" key="11">
    <source>
        <dbReference type="PROSITE" id="PS50111"/>
    </source>
</evidence>
<dbReference type="Gene3D" id="1.10.287.950">
    <property type="entry name" value="Methyl-accepting chemotaxis protein"/>
    <property type="match status" value="1"/>
</dbReference>
<reference evidence="12 13" key="1">
    <citation type="journal article" date="2018" name="Emerg. Microbes Infect.">
        <title>Genomic analysis of oral Campylobacter concisus strains identified a potential bacterial molecular marker associated with active Crohn's disease.</title>
        <authorList>
            <person name="Liu F."/>
            <person name="Ma R."/>
            <person name="Tay C.Y.A."/>
            <person name="Octavia S."/>
            <person name="Lan R."/>
            <person name="Chung H.K.L."/>
            <person name="Riordan S.M."/>
            <person name="Grimm M.C."/>
            <person name="Leong R.W."/>
            <person name="Tanaka M.M."/>
            <person name="Connor S."/>
            <person name="Zhang L."/>
        </authorList>
    </citation>
    <scope>NUCLEOTIDE SEQUENCE [LARGE SCALE GENOMIC DNA]</scope>
    <source>
        <strain evidence="12 13">P1CDO3</strain>
    </source>
</reference>
<evidence type="ECO:0000256" key="10">
    <source>
        <dbReference type="SAM" id="Phobius"/>
    </source>
</evidence>
<dbReference type="SMART" id="SM00283">
    <property type="entry name" value="MA"/>
    <property type="match status" value="1"/>
</dbReference>
<organism evidence="12 13">
    <name type="scientific">Campylobacter concisus</name>
    <dbReference type="NCBI Taxonomy" id="199"/>
    <lineage>
        <taxon>Bacteria</taxon>
        <taxon>Pseudomonadati</taxon>
        <taxon>Campylobacterota</taxon>
        <taxon>Epsilonproteobacteria</taxon>
        <taxon>Campylobacterales</taxon>
        <taxon>Campylobacteraceae</taxon>
        <taxon>Campylobacter</taxon>
    </lineage>
</organism>
<dbReference type="PANTHER" id="PTHR32089:SF112">
    <property type="entry name" value="LYSOZYME-LIKE PROTEIN-RELATED"/>
    <property type="match status" value="1"/>
</dbReference>
<evidence type="ECO:0000256" key="9">
    <source>
        <dbReference type="SAM" id="Coils"/>
    </source>
</evidence>
<keyword evidence="4 10" id="KW-0812">Transmembrane</keyword>
<keyword evidence="3" id="KW-0145">Chemotaxis</keyword>
<dbReference type="InterPro" id="IPR033479">
    <property type="entry name" value="dCache_1"/>
</dbReference>
<evidence type="ECO:0000256" key="6">
    <source>
        <dbReference type="ARBA" id="ARBA00023136"/>
    </source>
</evidence>
<evidence type="ECO:0000256" key="5">
    <source>
        <dbReference type="ARBA" id="ARBA00022989"/>
    </source>
</evidence>
<dbReference type="PROSITE" id="PS50111">
    <property type="entry name" value="CHEMOTAXIS_TRANSDUC_2"/>
    <property type="match status" value="1"/>
</dbReference>
<dbReference type="PANTHER" id="PTHR32089">
    <property type="entry name" value="METHYL-ACCEPTING CHEMOTAXIS PROTEIN MCPB"/>
    <property type="match status" value="1"/>
</dbReference>
<sequence>MKRLFSSLSNKIAFLLTAWMLIGIGIFFSINYSNSKSEKIQSYNNVRKTGLKSMMYFVDEFLKSRLHMVQTFAKELEDKKLYASRDDIAEALKGAFVISPFDALFVGYADNGNVIKTDLLKNNEPFLIPNFDGRTRAWFKGASSSGKPGFSEPYVDVTTKNLTITAYAPIFDGNHKLVAVIGANIFLNGLSEELLEIKTTKTSNIMIADDAGKVIVHPDINLVSNEDETYKNLIKENMKNSIDGDKVSLFFYKGMRNVIYCQNQKLTGWNVCIVADADEFVAEIKSASNKQILMFSIFLISVIIAIMVVVRYFLRPVLTIQNGLIEVFKFINNKTSNVEPIKLKTSDELGVMASIINENIESTKENLNSEREFLAKTQEFVSKIKGGDFRATLEATTNSQALLKLKEAFGDLRDSLKTNIASNEHDILKALEIYFKNDFTARINDEGVIAKGIDALGDKIAQMLKNNEEIAKLLEDRAKALKGYMQELTTKANKSATSLSEGAAAVEQMSASMRQVNARSDDVKRQSEEIKNIITIIHDIADQTNLLALNAAIEAARAGEHGRGFAVVADEVRNLAERTQKSLGEIEANANILTQNIDDMSAAINEQTIAIAQINTLVADIDNLTKENLEVANQTNKATNEVDEIADQIVKEVAKNKF</sequence>
<dbReference type="SUPFAM" id="SSF58104">
    <property type="entry name" value="Methyl-accepting chemotaxis protein (MCP) signaling domain"/>
    <property type="match status" value="1"/>
</dbReference>
<dbReference type="GO" id="GO:0007165">
    <property type="term" value="P:signal transduction"/>
    <property type="evidence" value="ECO:0007669"/>
    <property type="project" value="UniProtKB-KW"/>
</dbReference>
<dbReference type="CDD" id="cd12912">
    <property type="entry name" value="PDC2_MCP_like"/>
    <property type="match status" value="1"/>
</dbReference>